<reference evidence="1" key="1">
    <citation type="submission" date="2020-08" db="EMBL/GenBank/DDBJ databases">
        <title>Multicomponent nature underlies the extraordinary mechanical properties of spider dragline silk.</title>
        <authorList>
            <person name="Kono N."/>
            <person name="Nakamura H."/>
            <person name="Mori M."/>
            <person name="Yoshida Y."/>
            <person name="Ohtoshi R."/>
            <person name="Malay A.D."/>
            <person name="Moran D.A.P."/>
            <person name="Tomita M."/>
            <person name="Numata K."/>
            <person name="Arakawa K."/>
        </authorList>
    </citation>
    <scope>NUCLEOTIDE SEQUENCE</scope>
</reference>
<dbReference type="EMBL" id="BMAW01116159">
    <property type="protein sequence ID" value="GFT69380.1"/>
    <property type="molecule type" value="Genomic_DNA"/>
</dbReference>
<protein>
    <submittedName>
        <fullName evidence="1">DUF1758 domain-containing protein</fullName>
    </submittedName>
</protein>
<gene>
    <name evidence="1" type="primary">AVEN_72524_1</name>
    <name evidence="1" type="ORF">NPIL_403031</name>
</gene>
<evidence type="ECO:0000313" key="2">
    <source>
        <dbReference type="Proteomes" id="UP000887013"/>
    </source>
</evidence>
<sequence length="103" mass="11614">MLVQGILDSASEINIKTSDCADSLDLKKEKKIFFPIGKISGSTQNAKTKVRTALSNFNRDVHWNIDMVSLPKITEFTFGTRFDISNLKILNNIQFANKTIYNS</sequence>
<evidence type="ECO:0000313" key="1">
    <source>
        <dbReference type="EMBL" id="GFT69380.1"/>
    </source>
</evidence>
<comment type="caution">
    <text evidence="1">The sequence shown here is derived from an EMBL/GenBank/DDBJ whole genome shotgun (WGS) entry which is preliminary data.</text>
</comment>
<dbReference type="AlphaFoldDB" id="A0A8X6PG62"/>
<proteinExistence type="predicted"/>
<name>A0A8X6PG62_NEPPI</name>
<keyword evidence="2" id="KW-1185">Reference proteome</keyword>
<accession>A0A8X6PG62</accession>
<dbReference type="Proteomes" id="UP000887013">
    <property type="component" value="Unassembled WGS sequence"/>
</dbReference>
<organism evidence="1 2">
    <name type="scientific">Nephila pilipes</name>
    <name type="common">Giant wood spider</name>
    <name type="synonym">Nephila maculata</name>
    <dbReference type="NCBI Taxonomy" id="299642"/>
    <lineage>
        <taxon>Eukaryota</taxon>
        <taxon>Metazoa</taxon>
        <taxon>Ecdysozoa</taxon>
        <taxon>Arthropoda</taxon>
        <taxon>Chelicerata</taxon>
        <taxon>Arachnida</taxon>
        <taxon>Araneae</taxon>
        <taxon>Araneomorphae</taxon>
        <taxon>Entelegynae</taxon>
        <taxon>Araneoidea</taxon>
        <taxon>Nephilidae</taxon>
        <taxon>Nephila</taxon>
    </lineage>
</organism>
<dbReference type="OrthoDB" id="6464510at2759"/>